<dbReference type="EC" id="3.1.26.4" evidence="2"/>
<comment type="similarity">
    <text evidence="1">Belongs to the beta type-B retroviral polymerase family. HERV class-II K(HML-2) pol subfamily.</text>
</comment>
<dbReference type="PANTHER" id="PTHR33050">
    <property type="entry name" value="REVERSE TRANSCRIPTASE DOMAIN-CONTAINING PROTEIN"/>
    <property type="match status" value="1"/>
</dbReference>
<name>A0ABN9KXC3_9NEOB</name>
<dbReference type="Proteomes" id="UP001176940">
    <property type="component" value="Unassembled WGS sequence"/>
</dbReference>
<dbReference type="InterPro" id="IPR043128">
    <property type="entry name" value="Rev_trsase/Diguanyl_cyclase"/>
</dbReference>
<dbReference type="Gene3D" id="3.30.70.270">
    <property type="match status" value="1"/>
</dbReference>
<organism evidence="4 5">
    <name type="scientific">Ranitomeya imitator</name>
    <name type="common">mimic poison frog</name>
    <dbReference type="NCBI Taxonomy" id="111125"/>
    <lineage>
        <taxon>Eukaryota</taxon>
        <taxon>Metazoa</taxon>
        <taxon>Chordata</taxon>
        <taxon>Craniata</taxon>
        <taxon>Vertebrata</taxon>
        <taxon>Euteleostomi</taxon>
        <taxon>Amphibia</taxon>
        <taxon>Batrachia</taxon>
        <taxon>Anura</taxon>
        <taxon>Neobatrachia</taxon>
        <taxon>Hyloidea</taxon>
        <taxon>Dendrobatidae</taxon>
        <taxon>Dendrobatinae</taxon>
        <taxon>Ranitomeya</taxon>
    </lineage>
</organism>
<keyword evidence="5" id="KW-1185">Reference proteome</keyword>
<accession>A0ABN9KXC3</accession>
<evidence type="ECO:0000313" key="4">
    <source>
        <dbReference type="EMBL" id="CAJ0927872.1"/>
    </source>
</evidence>
<evidence type="ECO:0000256" key="2">
    <source>
        <dbReference type="ARBA" id="ARBA00012180"/>
    </source>
</evidence>
<evidence type="ECO:0000313" key="5">
    <source>
        <dbReference type="Proteomes" id="UP001176940"/>
    </source>
</evidence>
<protein>
    <recommendedName>
        <fullName evidence="2">ribonuclease H</fullName>
        <ecNumber evidence="2">3.1.26.4</ecNumber>
    </recommendedName>
</protein>
<comment type="caution">
    <text evidence="4">The sequence shown here is derived from an EMBL/GenBank/DDBJ whole genome shotgun (WGS) entry which is preliminary data.</text>
</comment>
<proteinExistence type="inferred from homology"/>
<dbReference type="InterPro" id="IPR043502">
    <property type="entry name" value="DNA/RNA_pol_sf"/>
</dbReference>
<dbReference type="InterPro" id="IPR036514">
    <property type="entry name" value="SGNH_hydro_sf"/>
</dbReference>
<dbReference type="Gene3D" id="3.40.50.1110">
    <property type="entry name" value="SGNH hydrolase"/>
    <property type="match status" value="1"/>
</dbReference>
<sequence>MSGLFPIPPLDDLVVSLLAVVPKKEPNKFRLIQHSPYPKGRSLNTQAKTGGWDVGFYVDRCLPTGCSLSCAYFEAFSSCLEWAVRDSVIHYLDDFMCIGPDQSQCCEVLLRTVVWIAERFGVPLAPGKTEGPCTSLSFLGIVVDSEKWEFRLPVDKVLGLRSEVARARHLKKLLLREVQSLPGKLNFACRIIPMGRVFSRRLASATAGVRAPHHFVHLSVEHKANLEVWDRFLACYNGRSLLMEDVVGNTDLDLFTDASGGIVFGAFFGGRWCAARWPEEWFVNGLVKNITLLEIFPILVAFAQGSFGAWCPGCGTSNSGILGSQYVVGLSVGMEFLGDSVGVARGANTGQDHVGALLLWLRLGVDQGWSAAKVDRIIAALAFGFRLRGCHDLTKSFLVKQAVKGLKRACTRGDRRRPVSFEILEQFGARLEGNQGKHRVRPRFWFGMSATPTFIGARSGQTSDRMEDSSIFSRDVAVLRWLGFRGLGWNRVMQEVHNGVRFDRPPDILVLHVGGNDLGVHPCRELIRDIKLDLLRLWASFREMSIAWSVFVPWKSWRHARSVDTVNKARIKVNWAVSGFVVRNGGLAVRHFEVERGSDEFLLGDGVHLNAVGSIQIEGSKDKKQQIWKQGVKKRGKQNKGYGAHTAKYCVGCARYRVALCACYCLLLEALRSKGVHRRAVSSARPHFLKPPSDCTQDIWKNDLPEKERRVLP</sequence>
<dbReference type="PROSITE" id="PS50878">
    <property type="entry name" value="RT_POL"/>
    <property type="match status" value="1"/>
</dbReference>
<evidence type="ECO:0000256" key="1">
    <source>
        <dbReference type="ARBA" id="ARBA00010879"/>
    </source>
</evidence>
<dbReference type="EMBL" id="CAUEEQ010004669">
    <property type="protein sequence ID" value="CAJ0927872.1"/>
    <property type="molecule type" value="Genomic_DNA"/>
</dbReference>
<reference evidence="4" key="1">
    <citation type="submission" date="2023-07" db="EMBL/GenBank/DDBJ databases">
        <authorList>
            <person name="Stuckert A."/>
        </authorList>
    </citation>
    <scope>NUCLEOTIDE SEQUENCE</scope>
</reference>
<feature type="domain" description="Reverse transcriptase" evidence="3">
    <location>
        <begin position="1"/>
        <end position="143"/>
    </location>
</feature>
<dbReference type="SUPFAM" id="SSF56672">
    <property type="entry name" value="DNA/RNA polymerases"/>
    <property type="match status" value="1"/>
</dbReference>
<dbReference type="SUPFAM" id="SSF52266">
    <property type="entry name" value="SGNH hydrolase"/>
    <property type="match status" value="1"/>
</dbReference>
<dbReference type="InterPro" id="IPR052055">
    <property type="entry name" value="Hepadnavirus_pol/RT"/>
</dbReference>
<evidence type="ECO:0000259" key="3">
    <source>
        <dbReference type="PROSITE" id="PS50878"/>
    </source>
</evidence>
<gene>
    <name evidence="4" type="ORF">RIMI_LOCUS3174490</name>
</gene>
<dbReference type="InterPro" id="IPR000477">
    <property type="entry name" value="RT_dom"/>
</dbReference>
<dbReference type="PANTHER" id="PTHR33050:SF8">
    <property type="entry name" value="REVERSE TRANSCRIPTASE DOMAIN-CONTAINING PROTEIN"/>
    <property type="match status" value="1"/>
</dbReference>